<proteinExistence type="predicted"/>
<sequence>DGVRTSIIQAFLTQMRNIGLLAIFFLSDKDFAQLTLMERLRSNKSSRHFSFNPLSPEGKQFPFDNIMPSSIFCSKELRITVWNLMEKHLHQHPYIPTTNSQFFTAIEIYELAIKESYEFYGLFGKISILKTTIFIEHWQVIKRDFLYKFFRPRLDLLVFILTTKVIVLQKRKFQQIQIGVQKLDWRKQLKSEWKKLQTHKINAEYFTNVNYWICGCTYYLLNRFPICKHLIQQKGEVSQDFFDKMQRNHQPPFLYENEQI</sequence>
<dbReference type="EMBL" id="CAJVQB010124240">
    <property type="protein sequence ID" value="CAG8853445.1"/>
    <property type="molecule type" value="Genomic_DNA"/>
</dbReference>
<name>A0ABN7XEM3_GIGMA</name>
<comment type="caution">
    <text evidence="1">The sequence shown here is derived from an EMBL/GenBank/DDBJ whole genome shotgun (WGS) entry which is preliminary data.</text>
</comment>
<dbReference type="Proteomes" id="UP000789901">
    <property type="component" value="Unassembled WGS sequence"/>
</dbReference>
<accession>A0ABN7XEM3</accession>
<evidence type="ECO:0000313" key="2">
    <source>
        <dbReference type="Proteomes" id="UP000789901"/>
    </source>
</evidence>
<keyword evidence="2" id="KW-1185">Reference proteome</keyword>
<evidence type="ECO:0000313" key="1">
    <source>
        <dbReference type="EMBL" id="CAG8853445.1"/>
    </source>
</evidence>
<protein>
    <submittedName>
        <fullName evidence="1">496_t:CDS:1</fullName>
    </submittedName>
</protein>
<gene>
    <name evidence="1" type="ORF">GMARGA_LOCUS42266</name>
</gene>
<organism evidence="1 2">
    <name type="scientific">Gigaspora margarita</name>
    <dbReference type="NCBI Taxonomy" id="4874"/>
    <lineage>
        <taxon>Eukaryota</taxon>
        <taxon>Fungi</taxon>
        <taxon>Fungi incertae sedis</taxon>
        <taxon>Mucoromycota</taxon>
        <taxon>Glomeromycotina</taxon>
        <taxon>Glomeromycetes</taxon>
        <taxon>Diversisporales</taxon>
        <taxon>Gigasporaceae</taxon>
        <taxon>Gigaspora</taxon>
    </lineage>
</organism>
<feature type="non-terminal residue" evidence="1">
    <location>
        <position position="1"/>
    </location>
</feature>
<reference evidence="1 2" key="1">
    <citation type="submission" date="2021-06" db="EMBL/GenBank/DDBJ databases">
        <authorList>
            <person name="Kallberg Y."/>
            <person name="Tangrot J."/>
            <person name="Rosling A."/>
        </authorList>
    </citation>
    <scope>NUCLEOTIDE SEQUENCE [LARGE SCALE GENOMIC DNA]</scope>
    <source>
        <strain evidence="1 2">120-4 pot B 10/14</strain>
    </source>
</reference>